<organism evidence="10 11">
    <name type="scientific">Haloquadratum walsbyi J07HQW1</name>
    <dbReference type="NCBI Taxonomy" id="1238424"/>
    <lineage>
        <taxon>Archaea</taxon>
        <taxon>Methanobacteriati</taxon>
        <taxon>Methanobacteriota</taxon>
        <taxon>Stenosarchaea group</taxon>
        <taxon>Halobacteria</taxon>
        <taxon>Halobacteriales</taxon>
        <taxon>Haloferacaceae</taxon>
        <taxon>Haloquadratum</taxon>
    </lineage>
</organism>
<dbReference type="Gene3D" id="3.40.50.720">
    <property type="entry name" value="NAD(P)-binding Rossmann-like Domain"/>
    <property type="match status" value="1"/>
</dbReference>
<proteinExistence type="predicted"/>
<evidence type="ECO:0000256" key="6">
    <source>
        <dbReference type="ARBA" id="ARBA00023065"/>
    </source>
</evidence>
<comment type="function">
    <text evidence="1">Part of a potassium transport system.</text>
</comment>
<dbReference type="PROSITE" id="PS51201">
    <property type="entry name" value="RCK_N"/>
    <property type="match status" value="1"/>
</dbReference>
<dbReference type="InterPro" id="IPR036721">
    <property type="entry name" value="RCK_C_sf"/>
</dbReference>
<feature type="domain" description="RCK N-terminal" evidence="8">
    <location>
        <begin position="22"/>
        <end position="141"/>
    </location>
</feature>
<evidence type="ECO:0000259" key="9">
    <source>
        <dbReference type="PROSITE" id="PS51202"/>
    </source>
</evidence>
<keyword evidence="4" id="KW-0630">Potassium</keyword>
<evidence type="ECO:0000256" key="4">
    <source>
        <dbReference type="ARBA" id="ARBA00022958"/>
    </source>
</evidence>
<evidence type="ECO:0000259" key="8">
    <source>
        <dbReference type="PROSITE" id="PS51201"/>
    </source>
</evidence>
<dbReference type="Pfam" id="PF02254">
    <property type="entry name" value="TrkA_N"/>
    <property type="match status" value="1"/>
</dbReference>
<dbReference type="SUPFAM" id="SSF51735">
    <property type="entry name" value="NAD(P)-binding Rossmann-fold domains"/>
    <property type="match status" value="1"/>
</dbReference>
<dbReference type="Proteomes" id="UP000030649">
    <property type="component" value="Unassembled WGS sequence"/>
</dbReference>
<keyword evidence="6" id="KW-0406">Ion transport</keyword>
<gene>
    <name evidence="10" type="ORF">J07HQW1_01461</name>
</gene>
<reference evidence="10 11" key="1">
    <citation type="journal article" date="2013" name="PLoS ONE">
        <title>Assembly-driven community genomics of a hypersaline microbial ecosystem.</title>
        <authorList>
            <person name="Podell S."/>
            <person name="Ugalde J.A."/>
            <person name="Narasingarao P."/>
            <person name="Banfield J.F."/>
            <person name="Heidelberg K.B."/>
            <person name="Allen E.E."/>
        </authorList>
    </citation>
    <scope>NUCLEOTIDE SEQUENCE [LARGE SCALE GENOMIC DNA]</scope>
    <source>
        <strain evidence="11">J07HQW1</strain>
    </source>
</reference>
<evidence type="ECO:0000256" key="1">
    <source>
        <dbReference type="ARBA" id="ARBA00003660"/>
    </source>
</evidence>
<feature type="region of interest" description="Disordered" evidence="7">
    <location>
        <begin position="1"/>
        <end position="21"/>
    </location>
</feature>
<accession>U1PCY1</accession>
<dbReference type="STRING" id="1238424.J07HQW1_01461"/>
<keyword evidence="5" id="KW-0520">NAD</keyword>
<feature type="compositionally biased region" description="Polar residues" evidence="7">
    <location>
        <begin position="9"/>
        <end position="18"/>
    </location>
</feature>
<dbReference type="GO" id="GO:0015079">
    <property type="term" value="F:potassium ion transmembrane transporter activity"/>
    <property type="evidence" value="ECO:0007669"/>
    <property type="project" value="InterPro"/>
</dbReference>
<protein>
    <submittedName>
        <fullName evidence="10">K+ transport system, NAD-binding component</fullName>
    </submittedName>
</protein>
<dbReference type="PROSITE" id="PS51202">
    <property type="entry name" value="RCK_C"/>
    <property type="match status" value="1"/>
</dbReference>
<dbReference type="InterPro" id="IPR050721">
    <property type="entry name" value="Trk_Ktr_HKT_K-transport"/>
</dbReference>
<dbReference type="SUPFAM" id="SSF116726">
    <property type="entry name" value="TrkA C-terminal domain-like"/>
    <property type="match status" value="1"/>
</dbReference>
<dbReference type="InterPro" id="IPR036291">
    <property type="entry name" value="NAD(P)-bd_dom_sf"/>
</dbReference>
<dbReference type="InterPro" id="IPR003148">
    <property type="entry name" value="RCK_N"/>
</dbReference>
<evidence type="ECO:0000313" key="10">
    <source>
        <dbReference type="EMBL" id="ERG91427.1"/>
    </source>
</evidence>
<dbReference type="PANTHER" id="PTHR43833">
    <property type="entry name" value="POTASSIUM CHANNEL PROTEIN 2-RELATED-RELATED"/>
    <property type="match status" value="1"/>
</dbReference>
<keyword evidence="3" id="KW-0633">Potassium transport</keyword>
<evidence type="ECO:0000256" key="5">
    <source>
        <dbReference type="ARBA" id="ARBA00023027"/>
    </source>
</evidence>
<dbReference type="AlphaFoldDB" id="U1PCY1"/>
<name>U1PCY1_9EURY</name>
<dbReference type="PRINTS" id="PR00335">
    <property type="entry name" value="KUPTAKETRKA"/>
</dbReference>
<dbReference type="Gene3D" id="3.30.70.1450">
    <property type="entry name" value="Regulator of K+ conductance, C-terminal domain"/>
    <property type="match status" value="1"/>
</dbReference>
<evidence type="ECO:0000256" key="2">
    <source>
        <dbReference type="ARBA" id="ARBA00022448"/>
    </source>
</evidence>
<dbReference type="PANTHER" id="PTHR43833:SF5">
    <property type="entry name" value="TRK SYSTEM POTASSIUM UPTAKE PROTEIN TRKA"/>
    <property type="match status" value="1"/>
</dbReference>
<sequence length="247" mass="27402">MNLAPGRVNDSNSYTQTDRTPEQHIIIAGAGRVGHRTAQLLSDYGHDVYLIERDSDTVEMVIDNWTGVVIEGDAEDPQILRQAEPSQADILAALTGDAITNFTNFAICAEMQHLTTHIRTIARVNNLNGENRKNECIDEIVYPERTGSKATVNRVQENNIRTLEEVTGDLDILNIRVHPQSPAAGKQLNEVVLPDGYHVISDADGTEVARPETTLERSRRYLVAAEPSVVDDIQKLLIGWPDKENKT</sequence>
<dbReference type="InterPro" id="IPR006037">
    <property type="entry name" value="RCK_C"/>
</dbReference>
<feature type="domain" description="RCK C-terminal" evidence="9">
    <location>
        <begin position="158"/>
        <end position="239"/>
    </location>
</feature>
<dbReference type="GO" id="GO:0005886">
    <property type="term" value="C:plasma membrane"/>
    <property type="evidence" value="ECO:0007669"/>
    <property type="project" value="InterPro"/>
</dbReference>
<dbReference type="InterPro" id="IPR006036">
    <property type="entry name" value="K_uptake_TrkA"/>
</dbReference>
<evidence type="ECO:0000313" key="11">
    <source>
        <dbReference type="Proteomes" id="UP000030649"/>
    </source>
</evidence>
<dbReference type="EMBL" id="KE356560">
    <property type="protein sequence ID" value="ERG91427.1"/>
    <property type="molecule type" value="Genomic_DNA"/>
</dbReference>
<evidence type="ECO:0000256" key="3">
    <source>
        <dbReference type="ARBA" id="ARBA00022538"/>
    </source>
</evidence>
<dbReference type="HOGENOM" id="CLU_046525_2_2_2"/>
<keyword evidence="2" id="KW-0813">Transport</keyword>
<evidence type="ECO:0000256" key="7">
    <source>
        <dbReference type="SAM" id="MobiDB-lite"/>
    </source>
</evidence>